<dbReference type="GO" id="GO:0005524">
    <property type="term" value="F:ATP binding"/>
    <property type="evidence" value="ECO:0007669"/>
    <property type="project" value="UniProtKB-UniRule"/>
</dbReference>
<evidence type="ECO:0000259" key="20">
    <source>
        <dbReference type="PROSITE" id="PS51383"/>
    </source>
</evidence>
<dbReference type="HAMAP" id="MF_01966">
    <property type="entry name" value="NADHX_epimerase"/>
    <property type="match status" value="1"/>
</dbReference>
<dbReference type="GO" id="GO:0046496">
    <property type="term" value="P:nicotinamide nucleotide metabolic process"/>
    <property type="evidence" value="ECO:0007669"/>
    <property type="project" value="UniProtKB-UniRule"/>
</dbReference>
<keyword evidence="6 17" id="KW-0547">Nucleotide-binding</keyword>
<dbReference type="Gene3D" id="3.40.1190.20">
    <property type="match status" value="1"/>
</dbReference>
<evidence type="ECO:0000256" key="1">
    <source>
        <dbReference type="ARBA" id="ARBA00000013"/>
    </source>
</evidence>
<keyword evidence="8 17" id="KW-0521">NADP</keyword>
<comment type="subunit">
    <text evidence="17">Homotetramer.</text>
</comment>
<feature type="binding site" evidence="18">
    <location>
        <position position="170"/>
    </location>
    <ligand>
        <name>K(+)</name>
        <dbReference type="ChEBI" id="CHEBI:29103"/>
    </ligand>
</feature>
<evidence type="ECO:0000256" key="10">
    <source>
        <dbReference type="ARBA" id="ARBA00023027"/>
    </source>
</evidence>
<dbReference type="InterPro" id="IPR036652">
    <property type="entry name" value="YjeF_N_dom_sf"/>
</dbReference>
<dbReference type="CDD" id="cd01171">
    <property type="entry name" value="YXKO-related"/>
    <property type="match status" value="1"/>
</dbReference>
<dbReference type="HOGENOM" id="CLU_024853_4_3_6"/>
<comment type="cofactor">
    <cofactor evidence="18 19">
        <name>K(+)</name>
        <dbReference type="ChEBI" id="CHEBI:29103"/>
    </cofactor>
    <text evidence="18 19">Binds 1 potassium ion per subunit.</text>
</comment>
<feature type="binding site" evidence="17">
    <location>
        <position position="378"/>
    </location>
    <ligand>
        <name>(6S)-NADPHX</name>
        <dbReference type="ChEBI" id="CHEBI:64076"/>
    </ligand>
</feature>
<feature type="binding site" evidence="17">
    <location>
        <position position="269"/>
    </location>
    <ligand>
        <name>(6S)-NADPHX</name>
        <dbReference type="ChEBI" id="CHEBI:64076"/>
    </ligand>
</feature>
<dbReference type="PROSITE" id="PS51383">
    <property type="entry name" value="YJEF_C_3"/>
    <property type="match status" value="1"/>
</dbReference>
<dbReference type="EC" id="4.2.1.136" evidence="19"/>
<evidence type="ECO:0000256" key="16">
    <source>
        <dbReference type="ARBA" id="ARBA00049209"/>
    </source>
</evidence>
<evidence type="ECO:0000256" key="14">
    <source>
        <dbReference type="ARBA" id="ARBA00025153"/>
    </source>
</evidence>
<feature type="binding site" evidence="17">
    <location>
        <begin position="419"/>
        <end position="423"/>
    </location>
    <ligand>
        <name>AMP</name>
        <dbReference type="ChEBI" id="CHEBI:456215"/>
    </ligand>
</feature>
<evidence type="ECO:0000256" key="8">
    <source>
        <dbReference type="ARBA" id="ARBA00022857"/>
    </source>
</evidence>
<feature type="domain" description="YjeF C-terminal" evidence="20">
    <location>
        <begin position="234"/>
        <end position="505"/>
    </location>
</feature>
<comment type="function">
    <text evidence="14 19">Bifunctional enzyme that catalyzes the epimerization of the S- and R-forms of NAD(P)HX and the dehydration of the S-form of NAD(P)HX at the expense of ADP, which is converted to AMP. This allows the repair of both epimers of NAD(P)HX, a damaged form of NAD(P)H that is a result of enzymatic or heat-dependent hydration.</text>
</comment>
<comment type="catalytic activity">
    <reaction evidence="15 17 19">
        <text>(6S)-NADHX + ADP = AMP + phosphate + NADH + H(+)</text>
        <dbReference type="Rhea" id="RHEA:32223"/>
        <dbReference type="ChEBI" id="CHEBI:15378"/>
        <dbReference type="ChEBI" id="CHEBI:43474"/>
        <dbReference type="ChEBI" id="CHEBI:57945"/>
        <dbReference type="ChEBI" id="CHEBI:64074"/>
        <dbReference type="ChEBI" id="CHEBI:456215"/>
        <dbReference type="ChEBI" id="CHEBI:456216"/>
        <dbReference type="EC" id="4.2.1.136"/>
    </reaction>
</comment>
<evidence type="ECO:0000256" key="12">
    <source>
        <dbReference type="ARBA" id="ARBA00023239"/>
    </source>
</evidence>
<dbReference type="SUPFAM" id="SSF53613">
    <property type="entry name" value="Ribokinase-like"/>
    <property type="match status" value="1"/>
</dbReference>
<feature type="binding site" evidence="17">
    <location>
        <position position="447"/>
    </location>
    <ligand>
        <name>AMP</name>
        <dbReference type="ChEBI" id="CHEBI:456215"/>
    </ligand>
</feature>
<keyword evidence="5 18" id="KW-0479">Metal-binding</keyword>
<comment type="catalytic activity">
    <reaction evidence="1 18 19">
        <text>(6R)-NADHX = (6S)-NADHX</text>
        <dbReference type="Rhea" id="RHEA:32215"/>
        <dbReference type="ChEBI" id="CHEBI:64074"/>
        <dbReference type="ChEBI" id="CHEBI:64075"/>
        <dbReference type="EC" id="5.1.99.6"/>
    </reaction>
</comment>
<dbReference type="Pfam" id="PF03853">
    <property type="entry name" value="YjeF_N"/>
    <property type="match status" value="1"/>
</dbReference>
<comment type="function">
    <text evidence="17">Catalyzes the dehydration of the S-form of NAD(P)HX at the expense of ADP, which is converted to AMP. Together with NAD(P)HX epimerase, which catalyzes the epimerization of the S- and R-forms, the enzyme allows the repair of both epimers of NAD(P)HX, a damaged form of NAD(P)H that is a result of enzymatic or heat-dependent hydration.</text>
</comment>
<comment type="similarity">
    <text evidence="18">Belongs to the NnrE/AIBP family.</text>
</comment>
<feature type="binding site" evidence="18">
    <location>
        <position position="134"/>
    </location>
    <ligand>
        <name>K(+)</name>
        <dbReference type="ChEBI" id="CHEBI:29103"/>
    </ligand>
</feature>
<dbReference type="InterPro" id="IPR029056">
    <property type="entry name" value="Ribokinase-like"/>
</dbReference>
<evidence type="ECO:0000256" key="11">
    <source>
        <dbReference type="ARBA" id="ARBA00023235"/>
    </source>
</evidence>
<evidence type="ECO:0000256" key="18">
    <source>
        <dbReference type="HAMAP-Rule" id="MF_01966"/>
    </source>
</evidence>
<dbReference type="RefSeq" id="WP_008292741.1">
    <property type="nucleotide sequence ID" value="NZ_CM002299.1"/>
</dbReference>
<keyword evidence="22" id="KW-0418">Kinase</keyword>
<evidence type="ECO:0000256" key="7">
    <source>
        <dbReference type="ARBA" id="ARBA00022840"/>
    </source>
</evidence>
<evidence type="ECO:0000256" key="5">
    <source>
        <dbReference type="ARBA" id="ARBA00022723"/>
    </source>
</evidence>
<evidence type="ECO:0000256" key="3">
    <source>
        <dbReference type="ARBA" id="ARBA00006001"/>
    </source>
</evidence>
<proteinExistence type="inferred from homology"/>
<evidence type="ECO:0000256" key="13">
    <source>
        <dbReference type="ARBA" id="ARBA00023268"/>
    </source>
</evidence>
<sequence length="505" mass="51274">MSMKVPRLLYTAAQSRAVDREAIEVHGLPGPLLMARAARAAFDFLLARRPDIAAAPQPFQILCGPGNNGGDGLLLAMLATARGIPTQVLLIDGKPRSADAAAAAARAASAGVPIADYVPGRLGATLGDGGVIVDAMLGTGISGELRPPYRAAIDEINSASLPVLALDVPSGIDSDTGAVCGAAVNATWTMSFITPKRGLHTGAGAAHAGDCVCDDLEVPEAAYEVAGPAFEALNLEQERQNLPPLRTTAHKGHFGRCLIIGGDHGMGGAIILAAEAALRSGAGLVRVATREAHIAGLLAGRPETMVTAVDHRNALIPLLEWADAVVIGPGLGQEVWGEQMLHAALGCNKPLLLDADALNLLGKQGPRSLPPGSVITPHPGEAARLLASRGTVDTSAVQHDRFAAASQLLELWGATVVLKGNGSLVLGTGLRGLCLDGNPGMASGGMGDVLSGIVGAFLAQGLPGSQAAALGVVLHARAGDAAVKEASPRSLLARDLMPLLGTLLP</sequence>
<feature type="binding site" evidence="18">
    <location>
        <position position="167"/>
    </location>
    <ligand>
        <name>(6S)-NADPHX</name>
        <dbReference type="ChEBI" id="CHEBI:64076"/>
    </ligand>
</feature>
<dbReference type="GO" id="GO:0052856">
    <property type="term" value="F:NAD(P)HX epimerase activity"/>
    <property type="evidence" value="ECO:0007669"/>
    <property type="project" value="UniProtKB-UniRule"/>
</dbReference>
<dbReference type="NCBIfam" id="TIGR00197">
    <property type="entry name" value="yjeF_nterm"/>
    <property type="match status" value="1"/>
</dbReference>
<accession>A4A6L0</accession>
<keyword evidence="9 18" id="KW-0630">Potassium</keyword>
<dbReference type="GO" id="GO:0016301">
    <property type="term" value="F:kinase activity"/>
    <property type="evidence" value="ECO:0007669"/>
    <property type="project" value="UniProtKB-KW"/>
</dbReference>
<dbReference type="STRING" id="314285.KT71_01730"/>
<feature type="binding site" evidence="18">
    <location>
        <begin position="67"/>
        <end position="71"/>
    </location>
    <ligand>
        <name>(6S)-NADPHX</name>
        <dbReference type="ChEBI" id="CHEBI:64076"/>
    </ligand>
</feature>
<dbReference type="OrthoDB" id="9806925at2"/>
<dbReference type="Proteomes" id="UP000019205">
    <property type="component" value="Chromosome"/>
</dbReference>
<comment type="similarity">
    <text evidence="4 19">In the C-terminal section; belongs to the NnrD/CARKD family.</text>
</comment>
<dbReference type="SUPFAM" id="SSF64153">
    <property type="entry name" value="YjeF N-terminal domain-like"/>
    <property type="match status" value="1"/>
</dbReference>
<feature type="binding site" evidence="18">
    <location>
        <position position="149"/>
    </location>
    <ligand>
        <name>(6S)-NADPHX</name>
        <dbReference type="ChEBI" id="CHEBI:64076"/>
    </ligand>
</feature>
<dbReference type="PANTHER" id="PTHR12592">
    <property type="entry name" value="ATP-DEPENDENT (S)-NAD(P)H-HYDRATE DEHYDRATASE FAMILY MEMBER"/>
    <property type="match status" value="1"/>
</dbReference>
<feature type="binding site" evidence="18">
    <location>
        <begin position="138"/>
        <end position="144"/>
    </location>
    <ligand>
        <name>(6S)-NADPHX</name>
        <dbReference type="ChEBI" id="CHEBI:64076"/>
    </ligand>
</feature>
<keyword evidence="11 18" id="KW-0413">Isomerase</keyword>
<evidence type="ECO:0000259" key="21">
    <source>
        <dbReference type="PROSITE" id="PS51385"/>
    </source>
</evidence>
<gene>
    <name evidence="18" type="primary">nnrE</name>
    <name evidence="17" type="synonym">nnrD</name>
    <name evidence="22" type="ORF">KT71_01730</name>
</gene>
<dbReference type="PROSITE" id="PS01050">
    <property type="entry name" value="YJEF_C_2"/>
    <property type="match status" value="1"/>
</dbReference>
<dbReference type="eggNOG" id="COG0063">
    <property type="taxonomic scope" value="Bacteria"/>
</dbReference>
<evidence type="ECO:0000256" key="9">
    <source>
        <dbReference type="ARBA" id="ARBA00022958"/>
    </source>
</evidence>
<organism evidence="22 23">
    <name type="scientific">Congregibacter litoralis KT71</name>
    <dbReference type="NCBI Taxonomy" id="314285"/>
    <lineage>
        <taxon>Bacteria</taxon>
        <taxon>Pseudomonadati</taxon>
        <taxon>Pseudomonadota</taxon>
        <taxon>Gammaproteobacteria</taxon>
        <taxon>Cellvibrionales</taxon>
        <taxon>Halieaceae</taxon>
        <taxon>Congregibacter</taxon>
    </lineage>
</organism>
<keyword evidence="22" id="KW-0808">Transferase</keyword>
<comment type="similarity">
    <text evidence="17">Belongs to the NnrD/CARKD family.</text>
</comment>
<dbReference type="InterPro" id="IPR030677">
    <property type="entry name" value="Nnr"/>
</dbReference>
<dbReference type="InterPro" id="IPR004443">
    <property type="entry name" value="YjeF_N_dom"/>
</dbReference>
<dbReference type="InterPro" id="IPR017953">
    <property type="entry name" value="Carbohydrate_kinase_pred_CS"/>
</dbReference>
<dbReference type="PROSITE" id="PS01049">
    <property type="entry name" value="YJEF_C_1"/>
    <property type="match status" value="1"/>
</dbReference>
<dbReference type="HAMAP" id="MF_01965">
    <property type="entry name" value="NADHX_dehydratase"/>
    <property type="match status" value="1"/>
</dbReference>
<keyword evidence="13" id="KW-0511">Multifunctional enzyme</keyword>
<dbReference type="InterPro" id="IPR000631">
    <property type="entry name" value="CARKD"/>
</dbReference>
<protein>
    <recommendedName>
        <fullName evidence="19">Bifunctional NAD(P)H-hydrate repair enzyme</fullName>
    </recommendedName>
    <alternativeName>
        <fullName evidence="19">Nicotinamide nucleotide repair protein</fullName>
    </alternativeName>
    <domain>
        <recommendedName>
            <fullName evidence="19">ADP-dependent (S)-NAD(P)H-hydrate dehydratase</fullName>
            <ecNumber evidence="19">4.2.1.136</ecNumber>
        </recommendedName>
        <alternativeName>
            <fullName evidence="19">ADP-dependent NAD(P)HX dehydratase</fullName>
        </alternativeName>
    </domain>
    <domain>
        <recommendedName>
            <fullName evidence="19">NAD(P)H-hydrate epimerase</fullName>
            <ecNumber evidence="19">5.1.99.6</ecNumber>
        </recommendedName>
    </domain>
</protein>
<evidence type="ECO:0000313" key="23">
    <source>
        <dbReference type="Proteomes" id="UP000019205"/>
    </source>
</evidence>
<dbReference type="PANTHER" id="PTHR12592:SF0">
    <property type="entry name" value="ATP-DEPENDENT (S)-NAD(P)H-HYDRATE DEHYDRATASE"/>
    <property type="match status" value="1"/>
</dbReference>
<comment type="cofactor">
    <cofactor evidence="17">
        <name>Mg(2+)</name>
        <dbReference type="ChEBI" id="CHEBI:18420"/>
    </cofactor>
</comment>
<dbReference type="PROSITE" id="PS51385">
    <property type="entry name" value="YJEF_N"/>
    <property type="match status" value="1"/>
</dbReference>
<dbReference type="GO" id="GO:0110051">
    <property type="term" value="P:metabolite repair"/>
    <property type="evidence" value="ECO:0007669"/>
    <property type="project" value="TreeGrafter"/>
</dbReference>
<dbReference type="GO" id="GO:0052855">
    <property type="term" value="F:ADP-dependent NAD(P)H-hydrate dehydratase activity"/>
    <property type="evidence" value="ECO:0007669"/>
    <property type="project" value="UniProtKB-UniRule"/>
</dbReference>
<dbReference type="GO" id="GO:0046872">
    <property type="term" value="F:metal ion binding"/>
    <property type="evidence" value="ECO:0007669"/>
    <property type="project" value="UniProtKB-UniRule"/>
</dbReference>
<evidence type="ECO:0000256" key="19">
    <source>
        <dbReference type="PIRNR" id="PIRNR017184"/>
    </source>
</evidence>
<keyword evidence="12 17" id="KW-0456">Lyase</keyword>
<evidence type="ECO:0000256" key="6">
    <source>
        <dbReference type="ARBA" id="ARBA00022741"/>
    </source>
</evidence>
<dbReference type="EMBL" id="AAOA02000002">
    <property type="protein sequence ID" value="EAQ98657.1"/>
    <property type="molecule type" value="Genomic_DNA"/>
</dbReference>
<reference evidence="22 23" key="1">
    <citation type="journal article" date="2007" name="Proc. Natl. Acad. Sci. U.S.A.">
        <title>Characterization of a marine gammaproteobacterium capable of aerobic anoxygenic photosynthesis.</title>
        <authorList>
            <person name="Fuchs B.M."/>
            <person name="Spring S."/>
            <person name="Teeling H."/>
            <person name="Quast C."/>
            <person name="Wulf J."/>
            <person name="Schattenhofer M."/>
            <person name="Yan S."/>
            <person name="Ferriera S."/>
            <person name="Johnson J."/>
            <person name="Glockner F.O."/>
            <person name="Amann R."/>
        </authorList>
    </citation>
    <scope>NUCLEOTIDE SEQUENCE [LARGE SCALE GENOMIC DNA]</scope>
    <source>
        <strain evidence="22">KT71</strain>
    </source>
</reference>
<comment type="function">
    <text evidence="18">Catalyzes the epimerization of the S- and R-forms of NAD(P)HX, a damaged form of NAD(P)H that is a result of enzymatic or heat-dependent hydration. This is a prerequisite for the S-specific NAD(P)H-hydrate dehydratase to allow the repair of both epimers of NAD(P)HX.</text>
</comment>
<feature type="domain" description="YjeF N-terminal" evidence="21">
    <location>
        <begin position="15"/>
        <end position="224"/>
    </location>
</feature>
<dbReference type="AlphaFoldDB" id="A4A6L0"/>
<evidence type="ECO:0000256" key="15">
    <source>
        <dbReference type="ARBA" id="ARBA00048238"/>
    </source>
</evidence>
<dbReference type="NCBIfam" id="TIGR00196">
    <property type="entry name" value="yjeF_cterm"/>
    <property type="match status" value="1"/>
</dbReference>
<dbReference type="eggNOG" id="COG0062">
    <property type="taxonomic scope" value="Bacteria"/>
</dbReference>
<comment type="similarity">
    <text evidence="3 19">In the N-terminal section; belongs to the NnrE/AIBP family.</text>
</comment>
<evidence type="ECO:0000256" key="4">
    <source>
        <dbReference type="ARBA" id="ARBA00009524"/>
    </source>
</evidence>
<comment type="catalytic activity">
    <reaction evidence="2 18 19">
        <text>(6R)-NADPHX = (6S)-NADPHX</text>
        <dbReference type="Rhea" id="RHEA:32227"/>
        <dbReference type="ChEBI" id="CHEBI:64076"/>
        <dbReference type="ChEBI" id="CHEBI:64077"/>
        <dbReference type="EC" id="5.1.99.6"/>
    </reaction>
</comment>
<keyword evidence="10 17" id="KW-0520">NAD</keyword>
<dbReference type="PIRSF" id="PIRSF017184">
    <property type="entry name" value="Nnr"/>
    <property type="match status" value="1"/>
</dbReference>
<name>A4A6L0_9GAMM</name>
<reference evidence="22 23" key="2">
    <citation type="journal article" date="2009" name="PLoS ONE">
        <title>The photosynthetic apparatus and its regulation in the aerobic gammaproteobacterium Congregibacter litoralis gen. nov., sp. nov.</title>
        <authorList>
            <person name="Spring S."/>
            <person name="Lunsdorf H."/>
            <person name="Fuchs B.M."/>
            <person name="Tindall B.J."/>
        </authorList>
    </citation>
    <scope>NUCLEOTIDE SEQUENCE [LARGE SCALE GENOMIC DNA]</scope>
    <source>
        <strain evidence="22">KT71</strain>
    </source>
</reference>
<feature type="binding site" evidence="17">
    <location>
        <position position="448"/>
    </location>
    <ligand>
        <name>(6S)-NADPHX</name>
        <dbReference type="ChEBI" id="CHEBI:64076"/>
    </ligand>
</feature>
<evidence type="ECO:0000256" key="17">
    <source>
        <dbReference type="HAMAP-Rule" id="MF_01965"/>
    </source>
</evidence>
<evidence type="ECO:0000256" key="2">
    <source>
        <dbReference type="ARBA" id="ARBA00000909"/>
    </source>
</evidence>
<dbReference type="Pfam" id="PF01256">
    <property type="entry name" value="Carb_kinase"/>
    <property type="match status" value="1"/>
</dbReference>
<dbReference type="EC" id="5.1.99.6" evidence="19"/>
<comment type="caution">
    <text evidence="22">The sequence shown here is derived from an EMBL/GenBank/DDBJ whole genome shotgun (WGS) entry which is preliminary data.</text>
</comment>
<keyword evidence="7 17" id="KW-0067">ATP-binding</keyword>
<evidence type="ECO:0000313" key="22">
    <source>
        <dbReference type="EMBL" id="EAQ98657.1"/>
    </source>
</evidence>
<feature type="binding site" evidence="17">
    <location>
        <position position="330"/>
    </location>
    <ligand>
        <name>(6S)-NADPHX</name>
        <dbReference type="ChEBI" id="CHEBI:64076"/>
    </ligand>
</feature>
<feature type="binding site" evidence="18">
    <location>
        <position position="68"/>
    </location>
    <ligand>
        <name>K(+)</name>
        <dbReference type="ChEBI" id="CHEBI:29103"/>
    </ligand>
</feature>
<dbReference type="Gene3D" id="3.40.50.10260">
    <property type="entry name" value="YjeF N-terminal domain"/>
    <property type="match status" value="1"/>
</dbReference>
<keyword evidence="23" id="KW-1185">Reference proteome</keyword>
<comment type="catalytic activity">
    <reaction evidence="16 17 19">
        <text>(6S)-NADPHX + ADP = AMP + phosphate + NADPH + H(+)</text>
        <dbReference type="Rhea" id="RHEA:32235"/>
        <dbReference type="ChEBI" id="CHEBI:15378"/>
        <dbReference type="ChEBI" id="CHEBI:43474"/>
        <dbReference type="ChEBI" id="CHEBI:57783"/>
        <dbReference type="ChEBI" id="CHEBI:64076"/>
        <dbReference type="ChEBI" id="CHEBI:456215"/>
        <dbReference type="ChEBI" id="CHEBI:456216"/>
        <dbReference type="EC" id="4.2.1.136"/>
    </reaction>
</comment>